<protein>
    <submittedName>
        <fullName evidence="4">Kelch-like protein diablo</fullName>
    </submittedName>
</protein>
<dbReference type="GO" id="GO:0016567">
    <property type="term" value="P:protein ubiquitination"/>
    <property type="evidence" value="ECO:0007669"/>
    <property type="project" value="UniProtKB-UniPathway"/>
</dbReference>
<keyword evidence="1" id="KW-0880">Kelch repeat</keyword>
<dbReference type="InterPro" id="IPR052392">
    <property type="entry name" value="Kelch-BTB_domain-containing"/>
</dbReference>
<dbReference type="SUPFAM" id="SSF117281">
    <property type="entry name" value="Kelch motif"/>
    <property type="match status" value="1"/>
</dbReference>
<gene>
    <name evidence="2" type="ORF">TTAC_LOCUS5222</name>
</gene>
<dbReference type="PRINTS" id="PR00501">
    <property type="entry name" value="KELCHREPEAT"/>
</dbReference>
<dbReference type="EMBL" id="UYWX01006666">
    <property type="protein sequence ID" value="VDM26515.1"/>
    <property type="molecule type" value="Genomic_DNA"/>
</dbReference>
<dbReference type="InterPro" id="IPR006652">
    <property type="entry name" value="Kelch_1"/>
</dbReference>
<evidence type="ECO:0000313" key="4">
    <source>
        <dbReference type="WBParaSite" id="TTAC_0000523601-mRNA-1"/>
    </source>
</evidence>
<dbReference type="AlphaFoldDB" id="A0A0R3WWU6"/>
<proteinExistence type="predicted"/>
<evidence type="ECO:0000256" key="1">
    <source>
        <dbReference type="ARBA" id="ARBA00022441"/>
    </source>
</evidence>
<dbReference type="Pfam" id="PF01344">
    <property type="entry name" value="Kelch_1"/>
    <property type="match status" value="1"/>
</dbReference>
<dbReference type="SMART" id="SM00612">
    <property type="entry name" value="Kelch"/>
    <property type="match status" value="1"/>
</dbReference>
<evidence type="ECO:0000313" key="2">
    <source>
        <dbReference type="EMBL" id="VDM26515.1"/>
    </source>
</evidence>
<organism evidence="4">
    <name type="scientific">Hydatigena taeniaeformis</name>
    <name type="common">Feline tapeworm</name>
    <name type="synonym">Taenia taeniaeformis</name>
    <dbReference type="NCBI Taxonomy" id="6205"/>
    <lineage>
        <taxon>Eukaryota</taxon>
        <taxon>Metazoa</taxon>
        <taxon>Spiralia</taxon>
        <taxon>Lophotrochozoa</taxon>
        <taxon>Platyhelminthes</taxon>
        <taxon>Cestoda</taxon>
        <taxon>Eucestoda</taxon>
        <taxon>Cyclophyllidea</taxon>
        <taxon>Taeniidae</taxon>
        <taxon>Hydatigera</taxon>
    </lineage>
</organism>
<dbReference type="OrthoDB" id="6264324at2759"/>
<dbReference type="STRING" id="6205.A0A0R3WWU6"/>
<sequence>MHYPRIGLGVAVVNRLLYAVGGFDGERRLSSVERYDPEADAWSEVAPLNRPRSGAGELTELWLWWLC</sequence>
<dbReference type="UniPathway" id="UPA00143"/>
<dbReference type="Proteomes" id="UP000274429">
    <property type="component" value="Unassembled WGS sequence"/>
</dbReference>
<dbReference type="PANTHER" id="PTHR46375:SF3">
    <property type="entry name" value="KELCH REPEAT AND BTB DOMAIN-CONTAINING PROTEIN 13"/>
    <property type="match status" value="1"/>
</dbReference>
<evidence type="ECO:0000313" key="3">
    <source>
        <dbReference type="Proteomes" id="UP000274429"/>
    </source>
</evidence>
<reference evidence="4" key="1">
    <citation type="submission" date="2017-02" db="UniProtKB">
        <authorList>
            <consortium name="WormBaseParasite"/>
        </authorList>
    </citation>
    <scope>IDENTIFICATION</scope>
</reference>
<name>A0A0R3WWU6_HYDTA</name>
<reference evidence="2 3" key="2">
    <citation type="submission" date="2018-11" db="EMBL/GenBank/DDBJ databases">
        <authorList>
            <consortium name="Pathogen Informatics"/>
        </authorList>
    </citation>
    <scope>NUCLEOTIDE SEQUENCE [LARGE SCALE GENOMIC DNA]</scope>
</reference>
<dbReference type="InterPro" id="IPR015915">
    <property type="entry name" value="Kelch-typ_b-propeller"/>
</dbReference>
<keyword evidence="3" id="KW-1185">Reference proteome</keyword>
<accession>A0A0R3WWU6</accession>
<dbReference type="Gene3D" id="2.120.10.80">
    <property type="entry name" value="Kelch-type beta propeller"/>
    <property type="match status" value="1"/>
</dbReference>
<dbReference type="WBParaSite" id="TTAC_0000523601-mRNA-1">
    <property type="protein sequence ID" value="TTAC_0000523601-mRNA-1"/>
    <property type="gene ID" value="TTAC_0000523601"/>
</dbReference>
<dbReference type="PANTHER" id="PTHR46375">
    <property type="entry name" value="KELCH REPEAT AND BTB DOMAIN-CONTAINING PROTEIN 13-RELATED"/>
    <property type="match status" value="1"/>
</dbReference>